<evidence type="ECO:0000256" key="1">
    <source>
        <dbReference type="SAM" id="SignalP"/>
    </source>
</evidence>
<reference evidence="4" key="1">
    <citation type="journal article" date="2019" name="Int. J. Syst. Evol. Microbiol.">
        <title>The Global Catalogue of Microorganisms (GCM) 10K type strain sequencing project: providing services to taxonomists for standard genome sequencing and annotation.</title>
        <authorList>
            <consortium name="The Broad Institute Genomics Platform"/>
            <consortium name="The Broad Institute Genome Sequencing Center for Infectious Disease"/>
            <person name="Wu L."/>
            <person name="Ma J."/>
        </authorList>
    </citation>
    <scope>NUCLEOTIDE SEQUENCE [LARGE SCALE GENOMIC DNA]</scope>
    <source>
        <strain evidence="4">CCUG 54518</strain>
    </source>
</reference>
<feature type="chain" id="PRO_5045889761" evidence="1">
    <location>
        <begin position="29"/>
        <end position="166"/>
    </location>
</feature>
<organism evidence="3 4">
    <name type="scientific">Hydrogenophaga bisanensis</name>
    <dbReference type="NCBI Taxonomy" id="439611"/>
    <lineage>
        <taxon>Bacteria</taxon>
        <taxon>Pseudomonadati</taxon>
        <taxon>Pseudomonadota</taxon>
        <taxon>Betaproteobacteria</taxon>
        <taxon>Burkholderiales</taxon>
        <taxon>Comamonadaceae</taxon>
        <taxon>Hydrogenophaga</taxon>
    </lineage>
</organism>
<proteinExistence type="predicted"/>
<sequence>MKPSSLMTSLGRALVPMALAFAAGSLCAQTTPTLSGDTLIKAGTLKQVTGEVWIRRDTAPRQAAVPGTALVPADRLETGPKGSASVVMRDGTTLTLGPDSAMRLDQFAFDATTQQGNFLLDLLQGSVRVVTGLLAKVNPDVFKVRTPTSVVGVRGTDFIVDAEPAR</sequence>
<evidence type="ECO:0000313" key="3">
    <source>
        <dbReference type="EMBL" id="MFC7434009.1"/>
    </source>
</evidence>
<keyword evidence="1" id="KW-0732">Signal</keyword>
<evidence type="ECO:0000259" key="2">
    <source>
        <dbReference type="Pfam" id="PF04773"/>
    </source>
</evidence>
<accession>A0ABW2R7G3</accession>
<dbReference type="RefSeq" id="WP_382254804.1">
    <property type="nucleotide sequence ID" value="NZ_JBHTBX010000003.1"/>
</dbReference>
<evidence type="ECO:0000313" key="4">
    <source>
        <dbReference type="Proteomes" id="UP001596495"/>
    </source>
</evidence>
<dbReference type="Pfam" id="PF04773">
    <property type="entry name" value="FecR"/>
    <property type="match status" value="1"/>
</dbReference>
<dbReference type="InterPro" id="IPR006860">
    <property type="entry name" value="FecR"/>
</dbReference>
<keyword evidence="4" id="KW-1185">Reference proteome</keyword>
<protein>
    <submittedName>
        <fullName evidence="3">FecR domain-containing protein</fullName>
    </submittedName>
</protein>
<feature type="signal peptide" evidence="1">
    <location>
        <begin position="1"/>
        <end position="28"/>
    </location>
</feature>
<feature type="domain" description="FecR protein" evidence="2">
    <location>
        <begin position="74"/>
        <end position="164"/>
    </location>
</feature>
<dbReference type="Proteomes" id="UP001596495">
    <property type="component" value="Unassembled WGS sequence"/>
</dbReference>
<gene>
    <name evidence="3" type="ORF">ACFQNJ_05745</name>
</gene>
<dbReference type="Gene3D" id="2.60.120.1440">
    <property type="match status" value="1"/>
</dbReference>
<dbReference type="PANTHER" id="PTHR38731">
    <property type="entry name" value="LIPL45-RELATED LIPOPROTEIN-RELATED"/>
    <property type="match status" value="1"/>
</dbReference>
<dbReference type="EMBL" id="JBHTBX010000003">
    <property type="protein sequence ID" value="MFC7434009.1"/>
    <property type="molecule type" value="Genomic_DNA"/>
</dbReference>
<comment type="caution">
    <text evidence="3">The sequence shown here is derived from an EMBL/GenBank/DDBJ whole genome shotgun (WGS) entry which is preliminary data.</text>
</comment>
<name>A0ABW2R7G3_9BURK</name>